<dbReference type="RefSeq" id="WP_088753305.1">
    <property type="nucleotide sequence ID" value="NZ_JARJFG010000001.1"/>
</dbReference>
<reference evidence="2 3" key="1">
    <citation type="journal article" date="2010" name="Int. J. Syst. Evol. Microbiol.">
        <title>Reclassification of Herbaspirillum putei as a later heterotypic synonym of Herbaspirillum huttiense, with the description of H. huttiense subsp. huttiense subsp. nov. and H. huttiense subsp. putei subsp. nov., comb. nov., and description of Herbaspirillum aquaticum sp. nov.</title>
        <authorList>
            <person name="Dobritsa A.P."/>
            <person name="Reddy M.C."/>
            <person name="Samadpour M."/>
        </authorList>
    </citation>
    <scope>NUCLEOTIDE SEQUENCE [LARGE SCALE GENOMIC DNA]</scope>
    <source>
        <strain evidence="2 3">IEH 4430</strain>
    </source>
</reference>
<dbReference type="SUPFAM" id="SSF47413">
    <property type="entry name" value="lambda repressor-like DNA-binding domains"/>
    <property type="match status" value="1"/>
</dbReference>
<evidence type="ECO:0000313" key="3">
    <source>
        <dbReference type="Proteomes" id="UP000214747"/>
    </source>
</evidence>
<dbReference type="AlphaFoldDB" id="A0A225T3B7"/>
<dbReference type="Proteomes" id="UP000214747">
    <property type="component" value="Unassembled WGS sequence"/>
</dbReference>
<feature type="domain" description="HTH cro/C1-type" evidence="1">
    <location>
        <begin position="10"/>
        <end position="64"/>
    </location>
</feature>
<evidence type="ECO:0000313" key="2">
    <source>
        <dbReference type="EMBL" id="OWY36601.1"/>
    </source>
</evidence>
<dbReference type="EMBL" id="NJGV01000001">
    <property type="protein sequence ID" value="OWY36601.1"/>
    <property type="molecule type" value="Genomic_DNA"/>
</dbReference>
<protein>
    <submittedName>
        <fullName evidence="2">Transcriptional regulator</fullName>
    </submittedName>
</protein>
<dbReference type="InterPro" id="IPR001387">
    <property type="entry name" value="Cro/C1-type_HTH"/>
</dbReference>
<dbReference type="PROSITE" id="PS50943">
    <property type="entry name" value="HTH_CROC1"/>
    <property type="match status" value="1"/>
</dbReference>
<proteinExistence type="predicted"/>
<organism evidence="2 3">
    <name type="scientific">Herbaspirillum aquaticum</name>
    <dbReference type="NCBI Taxonomy" id="568783"/>
    <lineage>
        <taxon>Bacteria</taxon>
        <taxon>Pseudomonadati</taxon>
        <taxon>Pseudomonadota</taxon>
        <taxon>Betaproteobacteria</taxon>
        <taxon>Burkholderiales</taxon>
        <taxon>Oxalobacteraceae</taxon>
        <taxon>Herbaspirillum</taxon>
    </lineage>
</organism>
<dbReference type="InterPro" id="IPR010982">
    <property type="entry name" value="Lambda_DNA-bd_dom_sf"/>
</dbReference>
<evidence type="ECO:0000259" key="1">
    <source>
        <dbReference type="PROSITE" id="PS50943"/>
    </source>
</evidence>
<comment type="caution">
    <text evidence="2">The sequence shown here is derived from an EMBL/GenBank/DDBJ whole genome shotgun (WGS) entry which is preliminary data.</text>
</comment>
<dbReference type="Gene3D" id="1.10.260.40">
    <property type="entry name" value="lambda repressor-like DNA-binding domains"/>
    <property type="match status" value="1"/>
</dbReference>
<dbReference type="GO" id="GO:0003677">
    <property type="term" value="F:DNA binding"/>
    <property type="evidence" value="ECO:0007669"/>
    <property type="project" value="InterPro"/>
</dbReference>
<sequence length="111" mass="12440">MFSEEIGVRIKEIRLAHGLSQRELGQRLSTSTGHISWLEAGKAMPGGELLLQLYREFAVDLNWLLTGSEPEVLPQESDADVRQLIDHYCRTDVQGREIIRSLASYAGRTGT</sequence>
<gene>
    <name evidence="2" type="ORF">CEJ45_00440</name>
</gene>
<accession>A0A225T3B7</accession>
<dbReference type="SMART" id="SM00530">
    <property type="entry name" value="HTH_XRE"/>
    <property type="match status" value="1"/>
</dbReference>
<dbReference type="CDD" id="cd00093">
    <property type="entry name" value="HTH_XRE"/>
    <property type="match status" value="1"/>
</dbReference>
<keyword evidence="3" id="KW-1185">Reference proteome</keyword>
<name>A0A225T3B7_9BURK</name>
<dbReference type="Pfam" id="PF01381">
    <property type="entry name" value="HTH_3"/>
    <property type="match status" value="1"/>
</dbReference>